<organism evidence="1 2">
    <name type="scientific">Clunio marinus</name>
    <dbReference type="NCBI Taxonomy" id="568069"/>
    <lineage>
        <taxon>Eukaryota</taxon>
        <taxon>Metazoa</taxon>
        <taxon>Ecdysozoa</taxon>
        <taxon>Arthropoda</taxon>
        <taxon>Hexapoda</taxon>
        <taxon>Insecta</taxon>
        <taxon>Pterygota</taxon>
        <taxon>Neoptera</taxon>
        <taxon>Endopterygota</taxon>
        <taxon>Diptera</taxon>
        <taxon>Nematocera</taxon>
        <taxon>Chironomoidea</taxon>
        <taxon>Chironomidae</taxon>
        <taxon>Clunio</taxon>
    </lineage>
</organism>
<dbReference type="AlphaFoldDB" id="A0A1J1IK91"/>
<evidence type="ECO:0000313" key="2">
    <source>
        <dbReference type="Proteomes" id="UP000183832"/>
    </source>
</evidence>
<reference evidence="1 2" key="1">
    <citation type="submission" date="2015-04" db="EMBL/GenBank/DDBJ databases">
        <authorList>
            <person name="Syromyatnikov M.Y."/>
            <person name="Popov V.N."/>
        </authorList>
    </citation>
    <scope>NUCLEOTIDE SEQUENCE [LARGE SCALE GENOMIC DNA]</scope>
</reference>
<name>A0A1J1IK91_9DIPT</name>
<evidence type="ECO:0000313" key="1">
    <source>
        <dbReference type="EMBL" id="CRL00661.1"/>
    </source>
</evidence>
<keyword evidence="2" id="KW-1185">Reference proteome</keyword>
<dbReference type="Proteomes" id="UP000183832">
    <property type="component" value="Unassembled WGS sequence"/>
</dbReference>
<dbReference type="EMBL" id="CVRI01000054">
    <property type="protein sequence ID" value="CRL00661.1"/>
    <property type="molecule type" value="Genomic_DNA"/>
</dbReference>
<protein>
    <submittedName>
        <fullName evidence="1">CLUMA_CG013921, isoform A</fullName>
    </submittedName>
</protein>
<proteinExistence type="predicted"/>
<gene>
    <name evidence="1" type="ORF">CLUMA_CG013921</name>
</gene>
<accession>A0A1J1IK91</accession>
<sequence>MTKNRSQVIKSVGIDCLIDTLATLTSRQITIDLHYSSQRDVCFFFFLLVSYVLSSTANSERDLQLYFALHYELL</sequence>